<evidence type="ECO:0000313" key="2">
    <source>
        <dbReference type="EMBL" id="RUS90550.1"/>
    </source>
</evidence>
<proteinExistence type="predicted"/>
<feature type="non-terminal residue" evidence="2">
    <location>
        <position position="173"/>
    </location>
</feature>
<feature type="non-terminal residue" evidence="2">
    <location>
        <position position="1"/>
    </location>
</feature>
<dbReference type="OrthoDB" id="2130750at2759"/>
<evidence type="ECO:0000256" key="1">
    <source>
        <dbReference type="SAM" id="MobiDB-lite"/>
    </source>
</evidence>
<gene>
    <name evidence="2" type="ORF">EGW08_001727</name>
</gene>
<sequence>SAYGFKSYLPSPTVSADGLRRTSPRLPRQQPRLIVNGSQSSQHGQNQGQGQSQVPAWSSLTHPEHTLHNLHTLHTSQTSPKAERISSSGAALHRTSGSRKNSLPEMTCEPSLEVKRVSPQTSKGTQCCIPVSGDLPREEQLIETVRLNTKLAEELGSAKKEIEVLKGRLKELE</sequence>
<name>A0A433U9R3_ELYCH</name>
<protein>
    <submittedName>
        <fullName evidence="2">Uncharacterized protein</fullName>
    </submittedName>
</protein>
<feature type="region of interest" description="Disordered" evidence="1">
    <location>
        <begin position="1"/>
        <end position="106"/>
    </location>
</feature>
<evidence type="ECO:0000313" key="3">
    <source>
        <dbReference type="Proteomes" id="UP000271974"/>
    </source>
</evidence>
<dbReference type="AlphaFoldDB" id="A0A433U9R3"/>
<feature type="compositionally biased region" description="Polar residues" evidence="1">
    <location>
        <begin position="76"/>
        <end position="89"/>
    </location>
</feature>
<comment type="caution">
    <text evidence="2">The sequence shown here is derived from an EMBL/GenBank/DDBJ whole genome shotgun (WGS) entry which is preliminary data.</text>
</comment>
<organism evidence="2 3">
    <name type="scientific">Elysia chlorotica</name>
    <name type="common">Eastern emerald elysia</name>
    <name type="synonym">Sea slug</name>
    <dbReference type="NCBI Taxonomy" id="188477"/>
    <lineage>
        <taxon>Eukaryota</taxon>
        <taxon>Metazoa</taxon>
        <taxon>Spiralia</taxon>
        <taxon>Lophotrochozoa</taxon>
        <taxon>Mollusca</taxon>
        <taxon>Gastropoda</taxon>
        <taxon>Heterobranchia</taxon>
        <taxon>Euthyneura</taxon>
        <taxon>Panpulmonata</taxon>
        <taxon>Sacoglossa</taxon>
        <taxon>Placobranchoidea</taxon>
        <taxon>Plakobranchidae</taxon>
        <taxon>Elysia</taxon>
    </lineage>
</organism>
<keyword evidence="3" id="KW-1185">Reference proteome</keyword>
<feature type="compositionally biased region" description="Low complexity" evidence="1">
    <location>
        <begin position="36"/>
        <end position="53"/>
    </location>
</feature>
<dbReference type="EMBL" id="RQTK01000030">
    <property type="protein sequence ID" value="RUS90550.1"/>
    <property type="molecule type" value="Genomic_DNA"/>
</dbReference>
<accession>A0A433U9R3</accession>
<reference evidence="2 3" key="1">
    <citation type="submission" date="2019-01" db="EMBL/GenBank/DDBJ databases">
        <title>A draft genome assembly of the solar-powered sea slug Elysia chlorotica.</title>
        <authorList>
            <person name="Cai H."/>
            <person name="Li Q."/>
            <person name="Fang X."/>
            <person name="Li J."/>
            <person name="Curtis N.E."/>
            <person name="Altenburger A."/>
            <person name="Shibata T."/>
            <person name="Feng M."/>
            <person name="Maeda T."/>
            <person name="Schwartz J.A."/>
            <person name="Shigenobu S."/>
            <person name="Lundholm N."/>
            <person name="Nishiyama T."/>
            <person name="Yang H."/>
            <person name="Hasebe M."/>
            <person name="Li S."/>
            <person name="Pierce S.K."/>
            <person name="Wang J."/>
        </authorList>
    </citation>
    <scope>NUCLEOTIDE SEQUENCE [LARGE SCALE GENOMIC DNA]</scope>
    <source>
        <strain evidence="2">EC2010</strain>
        <tissue evidence="2">Whole organism of an adult</tissue>
    </source>
</reference>
<dbReference type="Proteomes" id="UP000271974">
    <property type="component" value="Unassembled WGS sequence"/>
</dbReference>